<dbReference type="Gene3D" id="1.10.12.10">
    <property type="entry name" value="Lyase 2-enoyl-coa Hydratase, Chain A, domain 2"/>
    <property type="match status" value="1"/>
</dbReference>
<comment type="similarity">
    <text evidence="1 2">Belongs to the enoyl-CoA hydratase/isomerase family.</text>
</comment>
<sequence length="265" mass="28190">MTSNTVTLSFDGPIATLTLNRPDTLNSISEQLTIDAREALAEVRETKSVRALILTGAGRAFCAGAELNESLVNGDGAQSAGESLNATMRDQTNPLIVDLKTLPVPVVAAVNGAAAGAGVGFALAADITIAARSASFILTFGPKLGLVPDVGTTWHLPRRIGTARAMALSLLGNKLSAAQAEQWGLIWQCVDDDQLHATALQLARTLASSPSHIALELRQAIAQSASNTLEEQLDYERERQCVMVEKPTFREGVRAFREKRAPVFD</sequence>
<evidence type="ECO:0000256" key="1">
    <source>
        <dbReference type="ARBA" id="ARBA00005254"/>
    </source>
</evidence>
<accession>A0A848P057</accession>
<dbReference type="PROSITE" id="PS00166">
    <property type="entry name" value="ENOYL_COA_HYDRATASE"/>
    <property type="match status" value="1"/>
</dbReference>
<dbReference type="InterPro" id="IPR029045">
    <property type="entry name" value="ClpP/crotonase-like_dom_sf"/>
</dbReference>
<name>A0A848P057_9RALS</name>
<dbReference type="Proteomes" id="UP000575469">
    <property type="component" value="Unassembled WGS sequence"/>
</dbReference>
<gene>
    <name evidence="3" type="ORF">HGR00_09150</name>
</gene>
<dbReference type="InterPro" id="IPR001753">
    <property type="entry name" value="Enoyl-CoA_hydra/iso"/>
</dbReference>
<protein>
    <submittedName>
        <fullName evidence="3">Enoyl-CoA hydratase</fullName>
    </submittedName>
</protein>
<dbReference type="AlphaFoldDB" id="A0A848P057"/>
<dbReference type="InterPro" id="IPR014748">
    <property type="entry name" value="Enoyl-CoA_hydra_C"/>
</dbReference>
<organism evidence="3 4">
    <name type="scientific">Ralstonia insidiosa</name>
    <dbReference type="NCBI Taxonomy" id="190721"/>
    <lineage>
        <taxon>Bacteria</taxon>
        <taxon>Pseudomonadati</taxon>
        <taxon>Pseudomonadota</taxon>
        <taxon>Betaproteobacteria</taxon>
        <taxon>Burkholderiales</taxon>
        <taxon>Burkholderiaceae</taxon>
        <taxon>Ralstonia</taxon>
    </lineage>
</organism>
<evidence type="ECO:0000256" key="2">
    <source>
        <dbReference type="RuleBase" id="RU003707"/>
    </source>
</evidence>
<dbReference type="SUPFAM" id="SSF52096">
    <property type="entry name" value="ClpP/crotonase"/>
    <property type="match status" value="1"/>
</dbReference>
<dbReference type="RefSeq" id="WP_104654731.1">
    <property type="nucleotide sequence ID" value="NZ_JABBZM010000007.1"/>
</dbReference>
<proteinExistence type="inferred from homology"/>
<dbReference type="GO" id="GO:0003824">
    <property type="term" value="F:catalytic activity"/>
    <property type="evidence" value="ECO:0007669"/>
    <property type="project" value="InterPro"/>
</dbReference>
<dbReference type="Gene3D" id="3.90.226.10">
    <property type="entry name" value="2-enoyl-CoA Hydratase, Chain A, domain 1"/>
    <property type="match status" value="1"/>
</dbReference>
<dbReference type="PANTHER" id="PTHR43459">
    <property type="entry name" value="ENOYL-COA HYDRATASE"/>
    <property type="match status" value="1"/>
</dbReference>
<dbReference type="EMBL" id="JABBZM010000007">
    <property type="protein sequence ID" value="NMV38074.1"/>
    <property type="molecule type" value="Genomic_DNA"/>
</dbReference>
<dbReference type="InterPro" id="IPR018376">
    <property type="entry name" value="Enoyl-CoA_hyd/isom_CS"/>
</dbReference>
<dbReference type="Pfam" id="PF00378">
    <property type="entry name" value="ECH_1"/>
    <property type="match status" value="1"/>
</dbReference>
<dbReference type="PANTHER" id="PTHR43459:SF1">
    <property type="entry name" value="EG:BACN32G11.4 PROTEIN"/>
    <property type="match status" value="1"/>
</dbReference>
<reference evidence="3 4" key="1">
    <citation type="submission" date="2020-04" db="EMBL/GenBank/DDBJ databases">
        <title>Ralstonia insidiosa genome sequencing and assembly.</title>
        <authorList>
            <person name="Martins R.C.R."/>
            <person name="Perdigao-Neto L.V."/>
            <person name="Levin A.S.S."/>
            <person name="Costa S.F."/>
        </authorList>
    </citation>
    <scope>NUCLEOTIDE SEQUENCE [LARGE SCALE GENOMIC DNA]</scope>
    <source>
        <strain evidence="3 4">5047</strain>
    </source>
</reference>
<evidence type="ECO:0000313" key="4">
    <source>
        <dbReference type="Proteomes" id="UP000575469"/>
    </source>
</evidence>
<evidence type="ECO:0000313" key="3">
    <source>
        <dbReference type="EMBL" id="NMV38074.1"/>
    </source>
</evidence>
<dbReference type="CDD" id="cd06558">
    <property type="entry name" value="crotonase-like"/>
    <property type="match status" value="1"/>
</dbReference>
<comment type="caution">
    <text evidence="3">The sequence shown here is derived from an EMBL/GenBank/DDBJ whole genome shotgun (WGS) entry which is preliminary data.</text>
</comment>